<dbReference type="RefSeq" id="XP_053586796.1">
    <property type="nucleotide sequence ID" value="XM_053727219.1"/>
</dbReference>
<evidence type="ECO:0000313" key="1">
    <source>
        <dbReference type="EMBL" id="KAF1760861.1"/>
    </source>
</evidence>
<dbReference type="AlphaFoldDB" id="A0A6A5H1G3"/>
<reference evidence="1 2" key="1">
    <citation type="submission" date="2019-12" db="EMBL/GenBank/DDBJ databases">
        <title>Chromosome-level assembly of the Caenorhabditis remanei genome.</title>
        <authorList>
            <person name="Teterina A.A."/>
            <person name="Willis J.H."/>
            <person name="Phillips P.C."/>
        </authorList>
    </citation>
    <scope>NUCLEOTIDE SEQUENCE [LARGE SCALE GENOMIC DNA]</scope>
    <source>
        <strain evidence="1 2">PX506</strain>
        <tissue evidence="1">Whole organism</tissue>
    </source>
</reference>
<sequence>MNKSHLSLDSELSDGLVAELGLLLVGADGLLVGGQSSADGAGLLDAKIIQKYLVVSVELAELLLLGLVDDGQDSGDVLADNANLGELGSGSSGDLGDTKGGELGLLLVKSLLKGILLLSAERLGLQLGHDYSGNPENELID</sequence>
<dbReference type="EMBL" id="WUAV01000003">
    <property type="protein sequence ID" value="KAF1760861.1"/>
    <property type="molecule type" value="Genomic_DNA"/>
</dbReference>
<gene>
    <name evidence="1" type="ORF">GCK72_009112</name>
</gene>
<organism evidence="1 2">
    <name type="scientific">Caenorhabditis remanei</name>
    <name type="common">Caenorhabditis vulgaris</name>
    <dbReference type="NCBI Taxonomy" id="31234"/>
    <lineage>
        <taxon>Eukaryota</taxon>
        <taxon>Metazoa</taxon>
        <taxon>Ecdysozoa</taxon>
        <taxon>Nematoda</taxon>
        <taxon>Chromadorea</taxon>
        <taxon>Rhabditida</taxon>
        <taxon>Rhabditina</taxon>
        <taxon>Rhabditomorpha</taxon>
        <taxon>Rhabditoidea</taxon>
        <taxon>Rhabditidae</taxon>
        <taxon>Peloderinae</taxon>
        <taxon>Caenorhabditis</taxon>
    </lineage>
</organism>
<name>A0A6A5H1G3_CAERE</name>
<dbReference type="Proteomes" id="UP000483820">
    <property type="component" value="Chromosome III"/>
</dbReference>
<proteinExistence type="predicted"/>
<accession>A0A6A5H1G3</accession>
<dbReference type="GeneID" id="78774839"/>
<dbReference type="KEGG" id="crq:GCK72_009112"/>
<evidence type="ECO:0000313" key="2">
    <source>
        <dbReference type="Proteomes" id="UP000483820"/>
    </source>
</evidence>
<protein>
    <submittedName>
        <fullName evidence="1">Uncharacterized protein</fullName>
    </submittedName>
</protein>
<dbReference type="CTD" id="78774839"/>
<comment type="caution">
    <text evidence="1">The sequence shown here is derived from an EMBL/GenBank/DDBJ whole genome shotgun (WGS) entry which is preliminary data.</text>
</comment>